<dbReference type="EMBL" id="GGEC01055629">
    <property type="protein sequence ID" value="MBX36113.1"/>
    <property type="molecule type" value="Transcribed_RNA"/>
</dbReference>
<accession>A0A2P2N0W0</accession>
<dbReference type="AlphaFoldDB" id="A0A2P2N0W0"/>
<reference evidence="1" key="1">
    <citation type="submission" date="2018-02" db="EMBL/GenBank/DDBJ databases">
        <title>Rhizophora mucronata_Transcriptome.</title>
        <authorList>
            <person name="Meera S.P."/>
            <person name="Sreeshan A."/>
            <person name="Augustine A."/>
        </authorList>
    </citation>
    <scope>NUCLEOTIDE SEQUENCE</scope>
    <source>
        <tissue evidence="1">Leaf</tissue>
    </source>
</reference>
<evidence type="ECO:0000313" key="1">
    <source>
        <dbReference type="EMBL" id="MBX36113.1"/>
    </source>
</evidence>
<proteinExistence type="predicted"/>
<protein>
    <submittedName>
        <fullName evidence="1">Uncharacterized protein</fullName>
    </submittedName>
</protein>
<organism evidence="1">
    <name type="scientific">Rhizophora mucronata</name>
    <name type="common">Asiatic mangrove</name>
    <dbReference type="NCBI Taxonomy" id="61149"/>
    <lineage>
        <taxon>Eukaryota</taxon>
        <taxon>Viridiplantae</taxon>
        <taxon>Streptophyta</taxon>
        <taxon>Embryophyta</taxon>
        <taxon>Tracheophyta</taxon>
        <taxon>Spermatophyta</taxon>
        <taxon>Magnoliopsida</taxon>
        <taxon>eudicotyledons</taxon>
        <taxon>Gunneridae</taxon>
        <taxon>Pentapetalae</taxon>
        <taxon>rosids</taxon>
        <taxon>fabids</taxon>
        <taxon>Malpighiales</taxon>
        <taxon>Rhizophoraceae</taxon>
        <taxon>Rhizophora</taxon>
    </lineage>
</organism>
<sequence length="25" mass="2983">MRLCHLIIHQSKPQSFLSLFPLFLL</sequence>
<name>A0A2P2N0W0_RHIMU</name>